<dbReference type="RefSeq" id="WP_095746811.1">
    <property type="nucleotide sequence ID" value="NZ_CP023284.1"/>
</dbReference>
<dbReference type="AlphaFoldDB" id="A0A250DR65"/>
<dbReference type="GO" id="GO:0016709">
    <property type="term" value="F:oxidoreductase activity, acting on paired donors, with incorporation or reduction of molecular oxygen, NAD(P)H as one donor, and incorporation of one atom of oxygen"/>
    <property type="evidence" value="ECO:0007669"/>
    <property type="project" value="InterPro"/>
</dbReference>
<dbReference type="InterPro" id="IPR012078">
    <property type="entry name" value="MP_mOase_hydro"/>
</dbReference>
<dbReference type="KEGG" id="vbo:CKY39_28550"/>
<sequence length="334" mass="37821">MQVDIKTSDIRPIRQTFSHVARRLGDKPASRYQEATLDMQPTANFHYRPLWDPQHALYDKRRTALVMADWYSFKDPRHYYYGVYTMTRARQGEGADRQFEFAEKRQLLAQADAGVRESLQQVLVPLRHYEWGANMNHSYCCGYGYGTAITQPFIYAAMDRLGIAQYLSRVGLQIDANSGRALDAGKEAWLAHPAWQGVRRLMENLFVTKDWFEVFVAQNLVLDGLLYPLVYRHYVNAHSAATGNALAMLTEFMNEWFDENVRWVDATLKTAADESPANAELLAQWYASWRDQAVQALAPLAALALGAQGAEVLKTLHAALDARVARLVRTGAAA</sequence>
<dbReference type="InterPro" id="IPR009078">
    <property type="entry name" value="Ferritin-like_SF"/>
</dbReference>
<evidence type="ECO:0000256" key="1">
    <source>
        <dbReference type="ARBA" id="ARBA00023002"/>
    </source>
</evidence>
<dbReference type="Gene3D" id="1.10.620.20">
    <property type="entry name" value="Ribonucleotide Reductase, subunit A"/>
    <property type="match status" value="1"/>
</dbReference>
<evidence type="ECO:0000256" key="2">
    <source>
        <dbReference type="ARBA" id="ARBA00023033"/>
    </source>
</evidence>
<dbReference type="EMBL" id="CP023284">
    <property type="protein sequence ID" value="ATA56732.1"/>
    <property type="molecule type" value="Genomic_DNA"/>
</dbReference>
<dbReference type="PIRSF" id="PIRSF000040">
    <property type="entry name" value="MMOH_comp"/>
    <property type="match status" value="1"/>
</dbReference>
<keyword evidence="2" id="KW-0503">Monooxygenase</keyword>
<accession>A0A250DR65</accession>
<evidence type="ECO:0000313" key="4">
    <source>
        <dbReference type="Proteomes" id="UP000217154"/>
    </source>
</evidence>
<dbReference type="SUPFAM" id="SSF47240">
    <property type="entry name" value="Ferritin-like"/>
    <property type="match status" value="1"/>
</dbReference>
<reference evidence="3 4" key="1">
    <citation type="submission" date="2017-09" db="EMBL/GenBank/DDBJ databases">
        <title>The diverse metabolic capabilities of V. boronicumulans make it an excellent choice for continued studies on novel biodegradation.</title>
        <authorList>
            <person name="Sun S."/>
        </authorList>
    </citation>
    <scope>NUCLEOTIDE SEQUENCE [LARGE SCALE GENOMIC DNA]</scope>
    <source>
        <strain evidence="3 4">J1</strain>
    </source>
</reference>
<gene>
    <name evidence="3" type="ORF">CKY39_28550</name>
</gene>
<dbReference type="Pfam" id="PF02332">
    <property type="entry name" value="Phenol_Hydrox"/>
    <property type="match status" value="1"/>
</dbReference>
<dbReference type="InterPro" id="IPR003430">
    <property type="entry name" value="Phenol_Hydrox"/>
</dbReference>
<dbReference type="InterPro" id="IPR012348">
    <property type="entry name" value="RNR-like"/>
</dbReference>
<protein>
    <submittedName>
        <fullName evidence="3">Phenol hydroxylase</fullName>
    </submittedName>
</protein>
<evidence type="ECO:0000313" key="3">
    <source>
        <dbReference type="EMBL" id="ATA56732.1"/>
    </source>
</evidence>
<name>A0A250DR65_9BURK</name>
<proteinExistence type="predicted"/>
<keyword evidence="1" id="KW-0560">Oxidoreductase</keyword>
<dbReference type="CDD" id="cd01058">
    <property type="entry name" value="AAMH_B"/>
    <property type="match status" value="1"/>
</dbReference>
<dbReference type="Proteomes" id="UP000217154">
    <property type="component" value="Chromosome"/>
</dbReference>
<organism evidence="3 4">
    <name type="scientific">Variovorax boronicumulans</name>
    <dbReference type="NCBI Taxonomy" id="436515"/>
    <lineage>
        <taxon>Bacteria</taxon>
        <taxon>Pseudomonadati</taxon>
        <taxon>Pseudomonadota</taxon>
        <taxon>Betaproteobacteria</taxon>
        <taxon>Burkholderiales</taxon>
        <taxon>Comamonadaceae</taxon>
        <taxon>Variovorax</taxon>
    </lineage>
</organism>